<accession>A0A1F4XRW2</accession>
<evidence type="ECO:0000313" key="2">
    <source>
        <dbReference type="EMBL" id="OGC84344.1"/>
    </source>
</evidence>
<feature type="transmembrane region" description="Helical" evidence="1">
    <location>
        <begin position="126"/>
        <end position="147"/>
    </location>
</feature>
<dbReference type="AlphaFoldDB" id="A0A1F4XRW2"/>
<sequence length="217" mass="24836">MSEDHLLTGYSRTRVLNAAVADLTPIIFQREPKPIGFATDLLRLPKVVQNVVEMEIMHKGGTTARVYPFMFGMRHLVVVKHKESKARWLAYPAGHDIVGDEELRKLAEKQLENMSYLEISEEKNHISVIFGLLFLMVALAILMWAGGWQHFYTPLDGLVATYFTGFLMFMLGLAGAFFYYPFSIQKNKKKLQNILYPPEDLFPPGSVTHYHRTRSPT</sequence>
<gene>
    <name evidence="2" type="ORF">A3F55_01595</name>
</gene>
<keyword evidence="1" id="KW-0472">Membrane</keyword>
<proteinExistence type="predicted"/>
<feature type="transmembrane region" description="Helical" evidence="1">
    <location>
        <begin position="159"/>
        <end position="180"/>
    </location>
</feature>
<protein>
    <submittedName>
        <fullName evidence="2">Uncharacterized protein</fullName>
    </submittedName>
</protein>
<reference evidence="2 3" key="1">
    <citation type="journal article" date="2016" name="Nat. Commun.">
        <title>Thousands of microbial genomes shed light on interconnected biogeochemical processes in an aquifer system.</title>
        <authorList>
            <person name="Anantharaman K."/>
            <person name="Brown C.T."/>
            <person name="Hug L.A."/>
            <person name="Sharon I."/>
            <person name="Castelle C.J."/>
            <person name="Probst A.J."/>
            <person name="Thomas B.C."/>
            <person name="Singh A."/>
            <person name="Wilkins M.J."/>
            <person name="Karaoz U."/>
            <person name="Brodie E.L."/>
            <person name="Williams K.H."/>
            <person name="Hubbard S.S."/>
            <person name="Banfield J.F."/>
        </authorList>
    </citation>
    <scope>NUCLEOTIDE SEQUENCE [LARGE SCALE GENOMIC DNA]</scope>
</reference>
<keyword evidence="1" id="KW-1133">Transmembrane helix</keyword>
<dbReference type="EMBL" id="MEWW01000017">
    <property type="protein sequence ID" value="OGC84344.1"/>
    <property type="molecule type" value="Genomic_DNA"/>
</dbReference>
<keyword evidence="1" id="KW-0812">Transmembrane</keyword>
<organism evidence="2 3">
    <name type="scientific">Candidatus Adlerbacteria bacterium RIFCSPHIGHO2_12_FULL_53_18</name>
    <dbReference type="NCBI Taxonomy" id="1797242"/>
    <lineage>
        <taxon>Bacteria</taxon>
        <taxon>Candidatus Adleribacteriota</taxon>
    </lineage>
</organism>
<evidence type="ECO:0000256" key="1">
    <source>
        <dbReference type="SAM" id="Phobius"/>
    </source>
</evidence>
<evidence type="ECO:0000313" key="3">
    <source>
        <dbReference type="Proteomes" id="UP000178091"/>
    </source>
</evidence>
<comment type="caution">
    <text evidence="2">The sequence shown here is derived from an EMBL/GenBank/DDBJ whole genome shotgun (WGS) entry which is preliminary data.</text>
</comment>
<name>A0A1F4XRW2_9BACT</name>
<dbReference type="Proteomes" id="UP000178091">
    <property type="component" value="Unassembled WGS sequence"/>
</dbReference>